<accession>A0A4D6LGQ2</accession>
<proteinExistence type="predicted"/>
<evidence type="ECO:0000313" key="1">
    <source>
        <dbReference type="EMBL" id="QCD87334.1"/>
    </source>
</evidence>
<gene>
    <name evidence="1" type="ORF">DEO72_LG3g1868</name>
</gene>
<sequence length="222" mass="24022">MVATYVAFQSACGGIRSVVGARHCSAIATPQGSRAATLLRNTEMMEVLGSQLLWKNGNKSAFSSCDAGCKKALLLQVDGGAAIDALPQRRRCRSDPDEKTQLLVSMVSMADVTRKKVIRVQVQTWRRYVASQLSVSLTMKEKNGGFTVAIEFTVDVDGVAGPRLFNFERDDGGWRGGDVGGWRVGEVVREGGGWREGPMSAAVTTDVRGDGYDIEMVVEKEN</sequence>
<dbReference type="AlphaFoldDB" id="A0A4D6LGQ2"/>
<evidence type="ECO:0000313" key="2">
    <source>
        <dbReference type="Proteomes" id="UP000501690"/>
    </source>
</evidence>
<protein>
    <submittedName>
        <fullName evidence="1">Uncharacterized protein</fullName>
    </submittedName>
</protein>
<organism evidence="1 2">
    <name type="scientific">Vigna unguiculata</name>
    <name type="common">Cowpea</name>
    <dbReference type="NCBI Taxonomy" id="3917"/>
    <lineage>
        <taxon>Eukaryota</taxon>
        <taxon>Viridiplantae</taxon>
        <taxon>Streptophyta</taxon>
        <taxon>Embryophyta</taxon>
        <taxon>Tracheophyta</taxon>
        <taxon>Spermatophyta</taxon>
        <taxon>Magnoliopsida</taxon>
        <taxon>eudicotyledons</taxon>
        <taxon>Gunneridae</taxon>
        <taxon>Pentapetalae</taxon>
        <taxon>rosids</taxon>
        <taxon>fabids</taxon>
        <taxon>Fabales</taxon>
        <taxon>Fabaceae</taxon>
        <taxon>Papilionoideae</taxon>
        <taxon>50 kb inversion clade</taxon>
        <taxon>NPAAA clade</taxon>
        <taxon>indigoferoid/millettioid clade</taxon>
        <taxon>Phaseoleae</taxon>
        <taxon>Vigna</taxon>
    </lineage>
</organism>
<name>A0A4D6LGQ2_VIGUN</name>
<reference evidence="1 2" key="1">
    <citation type="submission" date="2019-04" db="EMBL/GenBank/DDBJ databases">
        <title>An improved genome assembly and genetic linkage map for asparagus bean, Vigna unguiculata ssp. sesquipedialis.</title>
        <authorList>
            <person name="Xia Q."/>
            <person name="Zhang R."/>
            <person name="Dong Y."/>
        </authorList>
    </citation>
    <scope>NUCLEOTIDE SEQUENCE [LARGE SCALE GENOMIC DNA]</scope>
    <source>
        <tissue evidence="1">Leaf</tissue>
    </source>
</reference>
<dbReference type="EMBL" id="CP039347">
    <property type="protein sequence ID" value="QCD87334.1"/>
    <property type="molecule type" value="Genomic_DNA"/>
</dbReference>
<dbReference type="Proteomes" id="UP000501690">
    <property type="component" value="Linkage Group LG3"/>
</dbReference>
<keyword evidence="2" id="KW-1185">Reference proteome</keyword>